<name>A0A2S3VU46_9PSED</name>
<dbReference type="OrthoDB" id="6966858at2"/>
<gene>
    <name evidence="1" type="ORF">B0D71_01090</name>
</gene>
<dbReference type="Proteomes" id="UP000237440">
    <property type="component" value="Unassembled WGS sequence"/>
</dbReference>
<dbReference type="RefSeq" id="WP_103393088.1">
    <property type="nucleotide sequence ID" value="NZ_MUJK01000001.1"/>
</dbReference>
<reference evidence="2" key="1">
    <citation type="submission" date="2017-02" db="EMBL/GenBank/DDBJ databases">
        <authorList>
            <person name="Furmanczyk E.M."/>
        </authorList>
    </citation>
    <scope>NUCLEOTIDE SEQUENCE [LARGE SCALE GENOMIC DNA]</scope>
    <source>
        <strain evidence="2">AP3_22</strain>
    </source>
</reference>
<proteinExistence type="predicted"/>
<accession>A0A2S3VU46</accession>
<comment type="caution">
    <text evidence="1">The sequence shown here is derived from an EMBL/GenBank/DDBJ whole genome shotgun (WGS) entry which is preliminary data.</text>
</comment>
<keyword evidence="2" id="KW-1185">Reference proteome</keyword>
<organism evidence="1 2">
    <name type="scientific">Pseudomonas laurylsulfativorans</name>
    <dbReference type="NCBI Taxonomy" id="1943631"/>
    <lineage>
        <taxon>Bacteria</taxon>
        <taxon>Pseudomonadati</taxon>
        <taxon>Pseudomonadota</taxon>
        <taxon>Gammaproteobacteria</taxon>
        <taxon>Pseudomonadales</taxon>
        <taxon>Pseudomonadaceae</taxon>
        <taxon>Pseudomonas</taxon>
    </lineage>
</organism>
<evidence type="ECO:0000313" key="1">
    <source>
        <dbReference type="EMBL" id="POF43441.1"/>
    </source>
</evidence>
<protein>
    <submittedName>
        <fullName evidence="1">Uncharacterized protein</fullName>
    </submittedName>
</protein>
<sequence length="81" mass="8429">MNGHDPLAALNLPSAVRARALKLLGAIAQARTAADCARAADRAEGFALGLETVRALNAASLEGLYLAFEQAATVRLVVLEQ</sequence>
<dbReference type="AlphaFoldDB" id="A0A2S3VU46"/>
<dbReference type="EMBL" id="MUJK01000001">
    <property type="protein sequence ID" value="POF43441.1"/>
    <property type="molecule type" value="Genomic_DNA"/>
</dbReference>
<evidence type="ECO:0000313" key="2">
    <source>
        <dbReference type="Proteomes" id="UP000237440"/>
    </source>
</evidence>